<dbReference type="InterPro" id="IPR011335">
    <property type="entry name" value="Restrct_endonuc-II-like"/>
</dbReference>
<dbReference type="Proteomes" id="UP000692816">
    <property type="component" value="Unassembled WGS sequence"/>
</dbReference>
<evidence type="ECO:0000313" key="2">
    <source>
        <dbReference type="EMBL" id="MBO1431444.1"/>
    </source>
</evidence>
<gene>
    <name evidence="2" type="ORF">J4P68_18590</name>
</gene>
<accession>A0ABS3MIX6</accession>
<reference evidence="2" key="1">
    <citation type="journal article" date="2021" name="Int. J. Syst. Evol. Microbiol.">
        <title>Bradyrhizobium septentrionale sp. nov. (sv. septentrionale) and Bradyrhizobium quebecense sp. nov. (sv. septentrionale) associated with legumes native to Canada possess rearranged symbiosis genes and numerous insertion sequences.</title>
        <authorList>
            <person name="Bromfield E.S.P."/>
            <person name="Cloutier S."/>
        </authorList>
    </citation>
    <scope>NUCLEOTIDE SEQUENCE</scope>
    <source>
        <strain evidence="2">12S5</strain>
    </source>
</reference>
<feature type="domain" description="Restriction endonuclease type II EcoRII C-terminal" evidence="1">
    <location>
        <begin position="234"/>
        <end position="402"/>
    </location>
</feature>
<comment type="caution">
    <text evidence="2">The sequence shown here is derived from an EMBL/GenBank/DDBJ whole genome shotgun (WGS) entry which is preliminary data.</text>
</comment>
<dbReference type="RefSeq" id="WP_207834079.1">
    <property type="nucleotide sequence ID" value="NZ_CP088282.1"/>
</dbReference>
<keyword evidence="2" id="KW-0378">Hydrolase</keyword>
<evidence type="ECO:0000313" key="3">
    <source>
        <dbReference type="Proteomes" id="UP000692816"/>
    </source>
</evidence>
<organism evidence="2 3">
    <name type="scientific">Bradyrhizobium quebecense</name>
    <dbReference type="NCBI Taxonomy" id="2748629"/>
    <lineage>
        <taxon>Bacteria</taxon>
        <taxon>Pseudomonadati</taxon>
        <taxon>Pseudomonadota</taxon>
        <taxon>Alphaproteobacteria</taxon>
        <taxon>Hyphomicrobiales</taxon>
        <taxon>Nitrobacteraceae</taxon>
        <taxon>Bradyrhizobium</taxon>
    </lineage>
</organism>
<protein>
    <submittedName>
        <fullName evidence="2">Type II restriction endonuclease</fullName>
    </submittedName>
</protein>
<dbReference type="SUPFAM" id="SSF52980">
    <property type="entry name" value="Restriction endonuclease-like"/>
    <property type="match status" value="1"/>
</dbReference>
<dbReference type="Pfam" id="PF09019">
    <property type="entry name" value="EcoRII-C"/>
    <property type="match status" value="1"/>
</dbReference>
<evidence type="ECO:0000259" key="1">
    <source>
        <dbReference type="Pfam" id="PF09019"/>
    </source>
</evidence>
<name>A0ABS3MIX6_9BRAD</name>
<proteinExistence type="predicted"/>
<dbReference type="Gene3D" id="3.40.91.80">
    <property type="match status" value="1"/>
</dbReference>
<dbReference type="InterPro" id="IPR038365">
    <property type="entry name" value="EcoRII_C_sf"/>
</dbReference>
<dbReference type="EMBL" id="JAGEPA010000001">
    <property type="protein sequence ID" value="MBO1431444.1"/>
    <property type="molecule type" value="Genomic_DNA"/>
</dbReference>
<keyword evidence="2" id="KW-0540">Nuclease</keyword>
<sequence length="410" mass="47207">MKRGYLSEYFIGVAAKTLAATEIDPHTSRGHEYQGVDAFREFLGSPDAKKKIGVTYIRLEDDEPPLRLELDGTWYNSRKNQPHREPEYRLYYPAAAEEVVRKARAGDTLFFCKPKTGSLLAMSCAAGSAIEQQLFWLFGLRATGERFDENKRDLRQDRGQELSFTARYILELIEIEAIITEDEWLDALLKKFGAKFPATRLFSEFARRHAPETSIRDDPDHALITWIEFEERLFRTLERYIVSERLADGFMHGRQADVEGFIKFSLSVQNRRKSRAGSALENHLAVIFDARGLKFERGAKTENNNKPDFLFPGAKEYASSSFSANRLIMLGAKSTCKDRWRQVLAEAKRIKTKHLLTLEPGISENQTSEMRTKSLQLVLPKKLHETYKPNQQKSLLDLRDFITLVEKTQR</sequence>
<dbReference type="GO" id="GO:0004519">
    <property type="term" value="F:endonuclease activity"/>
    <property type="evidence" value="ECO:0007669"/>
    <property type="project" value="UniProtKB-KW"/>
</dbReference>
<keyword evidence="2" id="KW-0255">Endonuclease</keyword>
<dbReference type="InterPro" id="IPR015109">
    <property type="entry name" value="Restrct_endonuc_II_EcoRII_C"/>
</dbReference>
<keyword evidence="3" id="KW-1185">Reference proteome</keyword>